<accession>A0AAU7DP86</accession>
<feature type="transmembrane region" description="Helical" evidence="2">
    <location>
        <begin position="44"/>
        <end position="67"/>
    </location>
</feature>
<gene>
    <name evidence="4" type="ORF">P8935_04355</name>
</gene>
<evidence type="ECO:0000313" key="4">
    <source>
        <dbReference type="EMBL" id="XBH18571.1"/>
    </source>
</evidence>
<evidence type="ECO:0000259" key="3">
    <source>
        <dbReference type="Pfam" id="PF02397"/>
    </source>
</evidence>
<keyword evidence="2" id="KW-0812">Transmembrane</keyword>
<feature type="domain" description="Bacterial sugar transferase" evidence="3">
    <location>
        <begin position="39"/>
        <end position="237"/>
    </location>
</feature>
<sequence>MSPIGLMHEALLATAWRRPTPHLSSAVQRALSWRYAVVKRTLDILLSSILIVLLFPVMLATAIAVAVTSPGPIFFYQDRLGRFGASFRIIKFRSMFTRKHKDNVLEINGQHHRRTEADRRNEAAYPLNKDTPDPRITPVGRIIRKLSLDELPQLFNVLKGDMSLVGPRPIVQAEVALYGQNFAYYDLFRPGITGLWQVSGRSDVGFDRRVMFDREYASDWSCTLDLKILTRTIPAVLTMRGAY</sequence>
<keyword evidence="4" id="KW-0808">Transferase</keyword>
<dbReference type="PANTHER" id="PTHR30576">
    <property type="entry name" value="COLANIC BIOSYNTHESIS UDP-GLUCOSE LIPID CARRIER TRANSFERASE"/>
    <property type="match status" value="1"/>
</dbReference>
<dbReference type="Pfam" id="PF02397">
    <property type="entry name" value="Bac_transf"/>
    <property type="match status" value="1"/>
</dbReference>
<evidence type="ECO:0000256" key="1">
    <source>
        <dbReference type="ARBA" id="ARBA00006464"/>
    </source>
</evidence>
<keyword evidence="2" id="KW-1133">Transmembrane helix</keyword>
<dbReference type="AlphaFoldDB" id="A0AAU7DP86"/>
<dbReference type="PANTHER" id="PTHR30576:SF0">
    <property type="entry name" value="UNDECAPRENYL-PHOSPHATE N-ACETYLGALACTOSAMINYL 1-PHOSPHATE TRANSFERASE-RELATED"/>
    <property type="match status" value="1"/>
</dbReference>
<comment type="similarity">
    <text evidence="1">Belongs to the bacterial sugar transferase family.</text>
</comment>
<proteinExistence type="inferred from homology"/>
<dbReference type="EMBL" id="CP121196">
    <property type="protein sequence ID" value="XBH18571.1"/>
    <property type="molecule type" value="Genomic_DNA"/>
</dbReference>
<dbReference type="InterPro" id="IPR003362">
    <property type="entry name" value="Bact_transf"/>
</dbReference>
<name>A0AAU7DP86_9BACT</name>
<evidence type="ECO:0000256" key="2">
    <source>
        <dbReference type="SAM" id="Phobius"/>
    </source>
</evidence>
<dbReference type="RefSeq" id="WP_348263795.1">
    <property type="nucleotide sequence ID" value="NZ_CP121196.1"/>
</dbReference>
<protein>
    <submittedName>
        <fullName evidence="4">Sugar transferase</fullName>
    </submittedName>
</protein>
<organism evidence="4">
    <name type="scientific">Telmatobacter sp. DSM 110680</name>
    <dbReference type="NCBI Taxonomy" id="3036704"/>
    <lineage>
        <taxon>Bacteria</taxon>
        <taxon>Pseudomonadati</taxon>
        <taxon>Acidobacteriota</taxon>
        <taxon>Terriglobia</taxon>
        <taxon>Terriglobales</taxon>
        <taxon>Acidobacteriaceae</taxon>
        <taxon>Telmatobacter</taxon>
    </lineage>
</organism>
<reference evidence="4" key="1">
    <citation type="submission" date="2023-03" db="EMBL/GenBank/DDBJ databases">
        <title>Edaphobacter sp.</title>
        <authorList>
            <person name="Huber K.J."/>
            <person name="Papendorf J."/>
            <person name="Pilke C."/>
            <person name="Bunk B."/>
            <person name="Sproeer C."/>
            <person name="Pester M."/>
        </authorList>
    </citation>
    <scope>NUCLEOTIDE SEQUENCE</scope>
    <source>
        <strain evidence="4">DSM 110680</strain>
    </source>
</reference>
<keyword evidence="2" id="KW-0472">Membrane</keyword>
<dbReference type="GO" id="GO:0016780">
    <property type="term" value="F:phosphotransferase activity, for other substituted phosphate groups"/>
    <property type="evidence" value="ECO:0007669"/>
    <property type="project" value="TreeGrafter"/>
</dbReference>